<dbReference type="EMBL" id="JAGMUX010000001">
    <property type="protein sequence ID" value="KAH7270754.1"/>
    <property type="molecule type" value="Genomic_DNA"/>
</dbReference>
<gene>
    <name evidence="2" type="ORF">BKA55DRAFT_496849</name>
</gene>
<dbReference type="InterPro" id="IPR002575">
    <property type="entry name" value="Aminoglycoside_PTrfase"/>
</dbReference>
<dbReference type="InterPro" id="IPR051678">
    <property type="entry name" value="AGP_Transferase"/>
</dbReference>
<dbReference type="SUPFAM" id="SSF56112">
    <property type="entry name" value="Protein kinase-like (PK-like)"/>
    <property type="match status" value="1"/>
</dbReference>
<evidence type="ECO:0000313" key="3">
    <source>
        <dbReference type="Proteomes" id="UP000720189"/>
    </source>
</evidence>
<dbReference type="Gene3D" id="3.30.200.20">
    <property type="entry name" value="Phosphorylase Kinase, domain 1"/>
    <property type="match status" value="1"/>
</dbReference>
<dbReference type="OrthoDB" id="10003767at2759"/>
<name>A0A9P9KYH9_FUSRE</name>
<comment type="caution">
    <text evidence="2">The sequence shown here is derived from an EMBL/GenBank/DDBJ whole genome shotgun (WGS) entry which is preliminary data.</text>
</comment>
<proteinExistence type="predicted"/>
<dbReference type="Pfam" id="PF01636">
    <property type="entry name" value="APH"/>
    <property type="match status" value="1"/>
</dbReference>
<dbReference type="InterPro" id="IPR011009">
    <property type="entry name" value="Kinase-like_dom_sf"/>
</dbReference>
<sequence>MEKGNSFSGYQWSYFSSLEPGPVRSRAESFLSSVDWQALTAYAASKRQGTLCSLLPDIGLGYNHMVRILEFTDGVKWVARLRLPALAESSTSEEVLEAKSNSEFRTMSLLQQRSDLPVPRVHAYEARSDCNVKASFMLMDCLEGNVGMDLGLEIPPKFKQPFLDGLANIHVKLSTILLPQIGTIVSVNTDGSCVQGPIPGLGGPYDTATEFFQAWAETARFGMTDEKLRRTLGPYADEIIPSVSAFPGKIGQLAPKISVQDHGPFPLCHGDFGHNNIIVNDAYQILGVIDWETSFAAPWEFFADFPLTLSVVPPAMDAPWNYNDDGSPKDVALAQKFADQEAYVQAVIREENKNGGENHRLSETLKHTSRQHLATGMRLYQDGKAGWYGKLFDQFN</sequence>
<dbReference type="AlphaFoldDB" id="A0A9P9KYH9"/>
<protein>
    <recommendedName>
        <fullName evidence="1">Aminoglycoside phosphotransferase domain-containing protein</fullName>
    </recommendedName>
</protein>
<dbReference type="Gene3D" id="3.90.1200.10">
    <property type="match status" value="1"/>
</dbReference>
<dbReference type="GeneID" id="70216357"/>
<accession>A0A9P9KYH9</accession>
<keyword evidence="3" id="KW-1185">Reference proteome</keyword>
<reference evidence="2" key="1">
    <citation type="journal article" date="2021" name="Nat. Commun.">
        <title>Genetic determinants of endophytism in the Arabidopsis root mycobiome.</title>
        <authorList>
            <person name="Mesny F."/>
            <person name="Miyauchi S."/>
            <person name="Thiergart T."/>
            <person name="Pickel B."/>
            <person name="Atanasova L."/>
            <person name="Karlsson M."/>
            <person name="Huettel B."/>
            <person name="Barry K.W."/>
            <person name="Haridas S."/>
            <person name="Chen C."/>
            <person name="Bauer D."/>
            <person name="Andreopoulos W."/>
            <person name="Pangilinan J."/>
            <person name="LaButti K."/>
            <person name="Riley R."/>
            <person name="Lipzen A."/>
            <person name="Clum A."/>
            <person name="Drula E."/>
            <person name="Henrissat B."/>
            <person name="Kohler A."/>
            <person name="Grigoriev I.V."/>
            <person name="Martin F.M."/>
            <person name="Hacquard S."/>
        </authorList>
    </citation>
    <scope>NUCLEOTIDE SEQUENCE</scope>
    <source>
        <strain evidence="2">MPI-CAGE-AT-0023</strain>
    </source>
</reference>
<organism evidence="2 3">
    <name type="scientific">Fusarium redolens</name>
    <dbReference type="NCBI Taxonomy" id="48865"/>
    <lineage>
        <taxon>Eukaryota</taxon>
        <taxon>Fungi</taxon>
        <taxon>Dikarya</taxon>
        <taxon>Ascomycota</taxon>
        <taxon>Pezizomycotina</taxon>
        <taxon>Sordariomycetes</taxon>
        <taxon>Hypocreomycetidae</taxon>
        <taxon>Hypocreales</taxon>
        <taxon>Nectriaceae</taxon>
        <taxon>Fusarium</taxon>
        <taxon>Fusarium redolens species complex</taxon>
    </lineage>
</organism>
<evidence type="ECO:0000313" key="2">
    <source>
        <dbReference type="EMBL" id="KAH7270754.1"/>
    </source>
</evidence>
<evidence type="ECO:0000259" key="1">
    <source>
        <dbReference type="Pfam" id="PF01636"/>
    </source>
</evidence>
<dbReference type="RefSeq" id="XP_046057522.1">
    <property type="nucleotide sequence ID" value="XM_046186403.1"/>
</dbReference>
<dbReference type="Proteomes" id="UP000720189">
    <property type="component" value="Unassembled WGS sequence"/>
</dbReference>
<dbReference type="PANTHER" id="PTHR21310">
    <property type="entry name" value="AMINOGLYCOSIDE PHOSPHOTRANSFERASE-RELATED-RELATED"/>
    <property type="match status" value="1"/>
</dbReference>
<dbReference type="PANTHER" id="PTHR21310:SF15">
    <property type="entry name" value="AMINOGLYCOSIDE PHOSPHOTRANSFERASE DOMAIN-CONTAINING PROTEIN"/>
    <property type="match status" value="1"/>
</dbReference>
<feature type="domain" description="Aminoglycoside phosphotransferase" evidence="1">
    <location>
        <begin position="96"/>
        <end position="297"/>
    </location>
</feature>